<protein>
    <submittedName>
        <fullName evidence="1">Uncharacterized protein</fullName>
    </submittedName>
</protein>
<name>A0A9W7WFS2_TRIRA</name>
<dbReference type="AlphaFoldDB" id="A0A9W7WFS2"/>
<evidence type="ECO:0000313" key="2">
    <source>
        <dbReference type="Proteomes" id="UP001059041"/>
    </source>
</evidence>
<feature type="non-terminal residue" evidence="1">
    <location>
        <position position="1"/>
    </location>
</feature>
<comment type="caution">
    <text evidence="1">The sequence shown here is derived from an EMBL/GenBank/DDBJ whole genome shotgun (WGS) entry which is preliminary data.</text>
</comment>
<organism evidence="1 2">
    <name type="scientific">Triplophysa rosa</name>
    <name type="common">Cave loach</name>
    <dbReference type="NCBI Taxonomy" id="992332"/>
    <lineage>
        <taxon>Eukaryota</taxon>
        <taxon>Metazoa</taxon>
        <taxon>Chordata</taxon>
        <taxon>Craniata</taxon>
        <taxon>Vertebrata</taxon>
        <taxon>Euteleostomi</taxon>
        <taxon>Actinopterygii</taxon>
        <taxon>Neopterygii</taxon>
        <taxon>Teleostei</taxon>
        <taxon>Ostariophysi</taxon>
        <taxon>Cypriniformes</taxon>
        <taxon>Nemacheilidae</taxon>
        <taxon>Triplophysa</taxon>
    </lineage>
</organism>
<accession>A0A9W7WFS2</accession>
<dbReference type="Proteomes" id="UP001059041">
    <property type="component" value="Linkage Group LG17"/>
</dbReference>
<dbReference type="EMBL" id="JAFHDT010000017">
    <property type="protein sequence ID" value="KAI7797569.1"/>
    <property type="molecule type" value="Genomic_DNA"/>
</dbReference>
<keyword evidence="2" id="KW-1185">Reference proteome</keyword>
<reference evidence="1" key="1">
    <citation type="submission" date="2021-02" db="EMBL/GenBank/DDBJ databases">
        <title>Comparative genomics reveals that relaxation of natural selection precedes convergent phenotypic evolution of cavefish.</title>
        <authorList>
            <person name="Peng Z."/>
        </authorList>
    </citation>
    <scope>NUCLEOTIDE SEQUENCE</scope>
    <source>
        <tissue evidence="1">Muscle</tissue>
    </source>
</reference>
<evidence type="ECO:0000313" key="1">
    <source>
        <dbReference type="EMBL" id="KAI7797569.1"/>
    </source>
</evidence>
<sequence>DRKRERVSPYARQQTAKEVCRSKAALLLFLRGEQQRTTRLFHQCVSVPARGCFSPVHALAGGIPAVLALAEDLRCVFQNA</sequence>
<proteinExistence type="predicted"/>
<gene>
    <name evidence="1" type="ORF">IRJ41_016764</name>
</gene>